<dbReference type="KEGG" id="kbs:EPA93_45960"/>
<gene>
    <name evidence="1" type="ORF">EPA93_45960</name>
</gene>
<proteinExistence type="predicted"/>
<dbReference type="AlphaFoldDB" id="A0A4V0Z0E3"/>
<evidence type="ECO:0008006" key="3">
    <source>
        <dbReference type="Google" id="ProtNLM"/>
    </source>
</evidence>
<accession>A0A4V0Z0E3</accession>
<sequence length="375" mass="40529">MMLPAFSGYLQLVANRKQASCPIHGDGATVYSTDPRPKFAVVVLLFTRGDMIATAAEENMLVGEVARGGKDMALPGQKFINGISNFVFGTNMPPDYVAHTVRNTPEIQARIKAGSFTLMRVAFDSTDSDAMIESKIGACNACGTAMLAILTRSSSSFNQHLVQYLGSRCNLYEFTNESDLNGWDVNTYIDKWNAEIPNLRRINPTAAFIGPALGVVAHFDSYLKPFLQACKSSGVIPDAVSFHSYPCTNTPDASECAPRAVNIGKNDVVACRNIVQAVFERSIPIGVTEWNIDANNPPKSYTQDASFNYTWTKNALKAMIESGCEIACQFDAASGAGYGLLDLVSTTSPYPVQVQYQPMVDAIKSYLNGGGTSSL</sequence>
<organism evidence="1 2">
    <name type="scientific">Ktedonosporobacter rubrisoli</name>
    <dbReference type="NCBI Taxonomy" id="2509675"/>
    <lineage>
        <taxon>Bacteria</taxon>
        <taxon>Bacillati</taxon>
        <taxon>Chloroflexota</taxon>
        <taxon>Ktedonobacteria</taxon>
        <taxon>Ktedonobacterales</taxon>
        <taxon>Ktedonosporobacteraceae</taxon>
        <taxon>Ktedonosporobacter</taxon>
    </lineage>
</organism>
<dbReference type="OrthoDB" id="9805896at2"/>
<dbReference type="RefSeq" id="WP_129893990.1">
    <property type="nucleotide sequence ID" value="NZ_CP035758.1"/>
</dbReference>
<dbReference type="EMBL" id="CP035758">
    <property type="protein sequence ID" value="QBD82921.1"/>
    <property type="molecule type" value="Genomic_DNA"/>
</dbReference>
<dbReference type="InterPro" id="IPR017853">
    <property type="entry name" value="GH"/>
</dbReference>
<protein>
    <recommendedName>
        <fullName evidence="3">Asl1-like glycosyl hydrolase catalytic domain-containing protein</fullName>
    </recommendedName>
</protein>
<dbReference type="SUPFAM" id="SSF51445">
    <property type="entry name" value="(Trans)glycosidases"/>
    <property type="match status" value="1"/>
</dbReference>
<reference evidence="1 2" key="1">
    <citation type="submission" date="2019-01" db="EMBL/GenBank/DDBJ databases">
        <title>Ktedonosporobacter rubrisoli SCAWS-G2.</title>
        <authorList>
            <person name="Huang Y."/>
            <person name="Yan B."/>
        </authorList>
    </citation>
    <scope>NUCLEOTIDE SEQUENCE [LARGE SCALE GENOMIC DNA]</scope>
    <source>
        <strain evidence="1 2">SCAWS-G2</strain>
    </source>
</reference>
<keyword evidence="2" id="KW-1185">Reference proteome</keyword>
<evidence type="ECO:0000313" key="1">
    <source>
        <dbReference type="EMBL" id="QBD82921.1"/>
    </source>
</evidence>
<dbReference type="Gene3D" id="3.20.20.80">
    <property type="entry name" value="Glycosidases"/>
    <property type="match status" value="1"/>
</dbReference>
<name>A0A4V0Z0E3_KTERU</name>
<evidence type="ECO:0000313" key="2">
    <source>
        <dbReference type="Proteomes" id="UP000290365"/>
    </source>
</evidence>
<dbReference type="Proteomes" id="UP000290365">
    <property type="component" value="Chromosome"/>
</dbReference>